<feature type="region of interest" description="Disordered" evidence="8">
    <location>
        <begin position="428"/>
        <end position="466"/>
    </location>
</feature>
<dbReference type="GO" id="GO:0006508">
    <property type="term" value="P:proteolysis"/>
    <property type="evidence" value="ECO:0007669"/>
    <property type="project" value="UniProtKB-KW"/>
</dbReference>
<dbReference type="OrthoDB" id="2264294at2759"/>
<evidence type="ECO:0000256" key="4">
    <source>
        <dbReference type="ARBA" id="ARBA00022833"/>
    </source>
</evidence>
<evidence type="ECO:0000256" key="5">
    <source>
        <dbReference type="ARBA" id="ARBA00023049"/>
    </source>
</evidence>
<dbReference type="Pfam" id="PF04082">
    <property type="entry name" value="Fungal_trans"/>
    <property type="match status" value="1"/>
</dbReference>
<name>U7PL71_SPOS1</name>
<proteinExistence type="inferred from homology"/>
<evidence type="ECO:0000313" key="10">
    <source>
        <dbReference type="EMBL" id="ERS95459.1"/>
    </source>
</evidence>
<dbReference type="Pfam" id="PF01432">
    <property type="entry name" value="Peptidase_M3"/>
    <property type="match status" value="1"/>
</dbReference>
<dbReference type="PANTHER" id="PTHR31668:SF4">
    <property type="entry name" value="TRANSCRIPTIONAL ACTIVATOR PROTEIN DAL81"/>
    <property type="match status" value="1"/>
</dbReference>
<accession>U7PL71</accession>
<evidence type="ECO:0000256" key="2">
    <source>
        <dbReference type="ARBA" id="ARBA00022723"/>
    </source>
</evidence>
<organism evidence="10 11">
    <name type="scientific">Sporothrix schenckii (strain ATCC 58251 / de Perez 2211183)</name>
    <name type="common">Rose-picker's disease fungus</name>
    <dbReference type="NCBI Taxonomy" id="1391915"/>
    <lineage>
        <taxon>Eukaryota</taxon>
        <taxon>Fungi</taxon>
        <taxon>Dikarya</taxon>
        <taxon>Ascomycota</taxon>
        <taxon>Pezizomycotina</taxon>
        <taxon>Sordariomycetes</taxon>
        <taxon>Sordariomycetidae</taxon>
        <taxon>Ophiostomatales</taxon>
        <taxon>Ophiostomataceae</taxon>
        <taxon>Sporothrix</taxon>
    </lineage>
</organism>
<protein>
    <recommendedName>
        <fullName evidence="9">Xylanolytic transcriptional activator regulatory domain-containing protein</fullName>
    </recommendedName>
</protein>
<dbReference type="SMART" id="SM00906">
    <property type="entry name" value="Fungal_trans"/>
    <property type="match status" value="1"/>
</dbReference>
<keyword evidence="2 7" id="KW-0479">Metal-binding</keyword>
<dbReference type="GO" id="GO:0001080">
    <property type="term" value="P:nitrogen catabolite activation of transcription from RNA polymerase II promoter"/>
    <property type="evidence" value="ECO:0007669"/>
    <property type="project" value="TreeGrafter"/>
</dbReference>
<keyword evidence="1 7" id="KW-0645">Protease</keyword>
<reference evidence="11" key="1">
    <citation type="journal article" date="2014" name="Genome Announc.">
        <title>Genome sequence of the pathogenic fungus Sporothrix schenckii (ATCC 58251).</title>
        <authorList>
            <person name="Cuomo C.A."/>
            <person name="Rodriguez-Del Valle N."/>
            <person name="Perez-Sanchez L."/>
            <person name="Abouelleil A."/>
            <person name="Goldberg J."/>
            <person name="Young S."/>
            <person name="Zeng Q."/>
            <person name="Birren B.W."/>
        </authorList>
    </citation>
    <scope>NUCLEOTIDE SEQUENCE [LARGE SCALE GENOMIC DNA]</scope>
    <source>
        <strain evidence="11">ATCC 58251 / de Perez 2211183</strain>
    </source>
</reference>
<gene>
    <name evidence="10" type="ORF">HMPREF1624_07975</name>
</gene>
<dbReference type="GO" id="GO:0004222">
    <property type="term" value="F:metalloendopeptidase activity"/>
    <property type="evidence" value="ECO:0007669"/>
    <property type="project" value="InterPro"/>
</dbReference>
<dbReference type="InterPro" id="IPR001567">
    <property type="entry name" value="Pept_M3A_M3B_dom"/>
</dbReference>
<dbReference type="STRING" id="1391915.U7PL71"/>
<dbReference type="GO" id="GO:0006351">
    <property type="term" value="P:DNA-templated transcription"/>
    <property type="evidence" value="ECO:0007669"/>
    <property type="project" value="InterPro"/>
</dbReference>
<evidence type="ECO:0000256" key="8">
    <source>
        <dbReference type="SAM" id="MobiDB-lite"/>
    </source>
</evidence>
<dbReference type="GO" id="GO:0008270">
    <property type="term" value="F:zinc ion binding"/>
    <property type="evidence" value="ECO:0007669"/>
    <property type="project" value="InterPro"/>
</dbReference>
<dbReference type="GO" id="GO:0003677">
    <property type="term" value="F:DNA binding"/>
    <property type="evidence" value="ECO:0007669"/>
    <property type="project" value="InterPro"/>
</dbReference>
<evidence type="ECO:0000256" key="6">
    <source>
        <dbReference type="ARBA" id="ARBA00023242"/>
    </source>
</evidence>
<dbReference type="CDD" id="cd12148">
    <property type="entry name" value="fungal_TF_MHR"/>
    <property type="match status" value="1"/>
</dbReference>
<dbReference type="InterPro" id="IPR024077">
    <property type="entry name" value="Neurolysin/TOP_dom2"/>
</dbReference>
<comment type="similarity">
    <text evidence="7">Belongs to the peptidase M3 family.</text>
</comment>
<dbReference type="GO" id="GO:0005634">
    <property type="term" value="C:nucleus"/>
    <property type="evidence" value="ECO:0007669"/>
    <property type="project" value="TreeGrafter"/>
</dbReference>
<evidence type="ECO:0000256" key="1">
    <source>
        <dbReference type="ARBA" id="ARBA00022670"/>
    </source>
</evidence>
<dbReference type="eggNOG" id="KOG2089">
    <property type="taxonomic scope" value="Eukaryota"/>
</dbReference>
<keyword evidence="6" id="KW-0539">Nucleus</keyword>
<dbReference type="Gene3D" id="1.10.1370.10">
    <property type="entry name" value="Neurolysin, domain 3"/>
    <property type="match status" value="2"/>
</dbReference>
<feature type="domain" description="Xylanolytic transcriptional activator regulatory" evidence="9">
    <location>
        <begin position="681"/>
        <end position="753"/>
    </location>
</feature>
<comment type="cofactor">
    <cofactor evidence="7">
        <name>Zn(2+)</name>
        <dbReference type="ChEBI" id="CHEBI:29105"/>
    </cofactor>
    <text evidence="7">Binds 1 zinc ion.</text>
</comment>
<dbReference type="InterPro" id="IPR050797">
    <property type="entry name" value="Carb_Metab_Trans_Reg"/>
</dbReference>
<dbReference type="HOGENOM" id="CLU_283012_0_0_1"/>
<sequence length="1102" mass="123501">MRREMYILLQAVNDRKECLDPESQKLLDHRLRDYAENGFDKLNDAEIQHRQKRSNRIEKLCTEYCRNVRTERGGEWFTPQEVYGLPERDQEPVGDDGKAFYSYANKQVDVMSRARDPKTHRQMAEGAGYSCAKNVPIFREVMLLRDENARQLGAANHASTKLPYRLAESLEWLDHFLNDVADTLIPAARAEHNNVAAERRCSLKEEPGEEVPEDDNTMPPWDYLYYSTKRDDKVLPIDHAAIAEYFPLHHTFTAMLALFADYLQLCFDPIAPRELATVAWHQDVQGWASFKEVWHKEHPGEDLPPERIPESHIAQRIARRPGNIRSNTLGLLVLVLFDLMVHSPPSREAPEKLDFAAAFNAYSLRIKSRGLPKNALPHTAVTTLFDGYDAGFYAYTCLFMTALTVKASYVENSQMQCSSSAHDERLHVASGRATPAADESSDACANPSKSEKAATVGSHRDDTDDDAGRARLSLTLGLHPTTHFKYIGPGSLHEDMLLDFIDPSFRYHNDSDASKFCRVAEGVTFLARLDSAGGGESENSDAEAVERLVRPHGPGLVDLYFRIVHPSYPILHKGVFLERYRRMDRATFLPAPLLAAVYLLAMDWWEYDQAPLVGPVPQLSLTKTGSNNNMSKPDGDALARIASRALMAEVVHRPKLSTVQACLLLLQRAPSSDHTGNSGDSWVLTSQLVAVAEELGLHVDCGFWNIPAWEKGLRRRLAWAALMQDKWSSLIYGRPSHVQASHWRIPPLTIVDFWGDNDTDDSDGTNDSTEVDKGRLLFIHLARLTEVMAGALATFYSHDSQRHAEFSASDAMHTIELVKSVALQLRAWATGLPACLRMEAVRPRKLCSNGYLHLSYFVTEIMIYRCIVRSLARSPPQRTDNVSGNAALLLLCREAAKTRLLHVMRFVEGLRPEHLQAFWWFASAKSLAYIRTYVSILWATSSGDAEAEFYRQKLDEFRWSLRVRARGVAFVTAALREMGESLEDIDMSRSPFVQRLAAERAARSMQMQVRIPSMGDTMDAVGSTEVTHAAESMPVGGTVADTLAAVAVDPLLADGNDLDDMALQTTPEFLADFGVSASETLFADIKSLHLQLYPMDDAHALL</sequence>
<dbReference type="EMBL" id="KI440853">
    <property type="protein sequence ID" value="ERS95459.1"/>
    <property type="molecule type" value="Genomic_DNA"/>
</dbReference>
<evidence type="ECO:0000313" key="11">
    <source>
        <dbReference type="Proteomes" id="UP000018087"/>
    </source>
</evidence>
<dbReference type="PANTHER" id="PTHR31668">
    <property type="entry name" value="GLUCOSE TRANSPORT TRANSCRIPTION REGULATOR RGT1-RELATED-RELATED"/>
    <property type="match status" value="1"/>
</dbReference>
<evidence type="ECO:0000256" key="7">
    <source>
        <dbReference type="RuleBase" id="RU003435"/>
    </source>
</evidence>
<keyword evidence="4 7" id="KW-0862">Zinc</keyword>
<keyword evidence="3 7" id="KW-0378">Hydrolase</keyword>
<evidence type="ECO:0000259" key="9">
    <source>
        <dbReference type="SMART" id="SM00906"/>
    </source>
</evidence>
<dbReference type="Gene3D" id="3.40.390.10">
    <property type="entry name" value="Collagenase (Catalytic Domain)"/>
    <property type="match status" value="1"/>
</dbReference>
<dbReference type="AlphaFoldDB" id="U7PL71"/>
<evidence type="ECO:0000256" key="3">
    <source>
        <dbReference type="ARBA" id="ARBA00022801"/>
    </source>
</evidence>
<dbReference type="SUPFAM" id="SSF55486">
    <property type="entry name" value="Metalloproteases ('zincins'), catalytic domain"/>
    <property type="match status" value="1"/>
</dbReference>
<dbReference type="InterPro" id="IPR024079">
    <property type="entry name" value="MetalloPept_cat_dom_sf"/>
</dbReference>
<dbReference type="Proteomes" id="UP000018087">
    <property type="component" value="Unassembled WGS sequence"/>
</dbReference>
<dbReference type="InterPro" id="IPR007219">
    <property type="entry name" value="XnlR_reg_dom"/>
</dbReference>
<keyword evidence="11" id="KW-1185">Reference proteome</keyword>
<keyword evidence="5 7" id="KW-0482">Metalloprotease</keyword>